<protein>
    <submittedName>
        <fullName evidence="15">TonB-dependent receptor</fullName>
    </submittedName>
</protein>
<keyword evidence="5 10" id="KW-0812">Transmembrane</keyword>
<feature type="compositionally biased region" description="Low complexity" evidence="12">
    <location>
        <begin position="103"/>
        <end position="112"/>
    </location>
</feature>
<accession>A0A328BKC5</accession>
<evidence type="ECO:0000313" key="15">
    <source>
        <dbReference type="EMBL" id="RAK66384.1"/>
    </source>
</evidence>
<dbReference type="Pfam" id="PF00593">
    <property type="entry name" value="TonB_dep_Rec_b-barrel"/>
    <property type="match status" value="1"/>
</dbReference>
<keyword evidence="6" id="KW-0408">Iron</keyword>
<reference evidence="15 16" key="1">
    <citation type="submission" date="2018-05" db="EMBL/GenBank/DDBJ databases">
        <authorList>
            <person name="Lanie J.A."/>
            <person name="Ng W.-L."/>
            <person name="Kazmierczak K.M."/>
            <person name="Andrzejewski T.M."/>
            <person name="Davidsen T.M."/>
            <person name="Wayne K.J."/>
            <person name="Tettelin H."/>
            <person name="Glass J.I."/>
            <person name="Rusch D."/>
            <person name="Podicherti R."/>
            <person name="Tsui H.-C.T."/>
            <person name="Winkler M.E."/>
        </authorList>
    </citation>
    <scope>NUCLEOTIDE SEQUENCE [LARGE SCALE GENOMIC DNA]</scope>
    <source>
        <strain evidence="15 16">BUT-10</strain>
    </source>
</reference>
<dbReference type="InterPro" id="IPR037066">
    <property type="entry name" value="Plug_dom_sf"/>
</dbReference>
<keyword evidence="13" id="KW-0732">Signal</keyword>
<organism evidence="15 16">
    <name type="scientific">Phenylobacterium kunshanense</name>
    <dbReference type="NCBI Taxonomy" id="1445034"/>
    <lineage>
        <taxon>Bacteria</taxon>
        <taxon>Pseudomonadati</taxon>
        <taxon>Pseudomonadota</taxon>
        <taxon>Alphaproteobacteria</taxon>
        <taxon>Caulobacterales</taxon>
        <taxon>Caulobacteraceae</taxon>
        <taxon>Phenylobacterium</taxon>
    </lineage>
</organism>
<comment type="subcellular location">
    <subcellularLocation>
        <location evidence="1 10">Cell outer membrane</location>
        <topology evidence="1 10">Multi-pass membrane protein</topology>
    </subcellularLocation>
</comment>
<feature type="chain" id="PRO_5016234932" evidence="13">
    <location>
        <begin position="19"/>
        <end position="1013"/>
    </location>
</feature>
<dbReference type="PANTHER" id="PTHR47234">
    <property type="match status" value="1"/>
</dbReference>
<evidence type="ECO:0000256" key="7">
    <source>
        <dbReference type="ARBA" id="ARBA00023077"/>
    </source>
</evidence>
<keyword evidence="4" id="KW-0406">Ion transport</keyword>
<feature type="region of interest" description="Disordered" evidence="12">
    <location>
        <begin position="93"/>
        <end position="142"/>
    </location>
</feature>
<keyword evidence="2 10" id="KW-0813">Transport</keyword>
<dbReference type="Gene3D" id="2.170.130.10">
    <property type="entry name" value="TonB-dependent receptor, plug domain"/>
    <property type="match status" value="1"/>
</dbReference>
<keyword evidence="7 11" id="KW-0798">TonB box</keyword>
<keyword evidence="8 10" id="KW-0472">Membrane</keyword>
<evidence type="ECO:0000256" key="2">
    <source>
        <dbReference type="ARBA" id="ARBA00022448"/>
    </source>
</evidence>
<dbReference type="PANTHER" id="PTHR47234:SF2">
    <property type="entry name" value="TONB-DEPENDENT RECEPTOR"/>
    <property type="match status" value="1"/>
</dbReference>
<evidence type="ECO:0000256" key="6">
    <source>
        <dbReference type="ARBA" id="ARBA00023004"/>
    </source>
</evidence>
<evidence type="ECO:0000256" key="13">
    <source>
        <dbReference type="SAM" id="SignalP"/>
    </source>
</evidence>
<comment type="caution">
    <text evidence="15">The sequence shown here is derived from an EMBL/GenBank/DDBJ whole genome shotgun (WGS) entry which is preliminary data.</text>
</comment>
<dbReference type="AlphaFoldDB" id="A0A328BKC5"/>
<keyword evidence="4" id="KW-0410">Iron transport</keyword>
<evidence type="ECO:0000256" key="11">
    <source>
        <dbReference type="RuleBase" id="RU003357"/>
    </source>
</evidence>
<keyword evidence="9 10" id="KW-0998">Cell outer membrane</keyword>
<dbReference type="Pfam" id="PF07715">
    <property type="entry name" value="Plug"/>
    <property type="match status" value="1"/>
</dbReference>
<keyword evidence="16" id="KW-1185">Reference proteome</keyword>
<sequence length="1013" mass="105775">MGSLATSVLAVAATPALAAGPKPISIPAGPLEQALGTLSTQTGDQLLFPPELVTGRTAPALSGRFTTEEALRRLLATQEIEARRTSPRVVVLKPRRPAPPQAGPRARAAAAFGGDGDGPPPAAQSSAALATAPAEPAPRPPPALLEEVRVTGTHIRGGSPAAPVILLDREALERSGHATVAAALQVLPQNFAGQSTEGTVTTRADPLGTNSGYGSSVNLRGLGSDATLVLLNGRRMAGSGNKGDFADLSGLPSIAVERVEVLLDGASALYGSDAVGGVVNVILRRNLDGGELRVRGGVGTAGEPREGLVGGVIGRDWGSGNILAAFELYRREALSADDRGFAATSDFRSQGGADRRDTFSFPGNVLRTDPATAASVPFWAIPAGQPGTGLKAADFAAGTVNRYEQNQGVDLLPSQRRSSAYLAWRQDVSPDVELSGDLRHSFRSAKVTGSGLISTLSVGRNNPFFVSPNGAASNQIQYAFAELPNPEIRATTESLSGTVGAEGRLFGDWRGGGYGAFAQEIIEGTTTGALHALILSEALGNSADNPGTAYSARRDGFFNPYAGQPANTPAVLAAIGSGFNKTRFRSRVYSANLQADGTVLVLPAGDLKLALGAQVRRETFVRAGSGYTSTAAPRAIEGLSTDRTVTALYAEARVPLIGAGNRVRGIEALELSGAVRAERYSDFGSTVNPRVSLQWTPAEGVLVRATYGESYRAPALQELADSRSNGPVRLADGPARILTLAPQGGNPDLGPETAKTVTVGVDWSPPSMPGLRLSLNGFSTKFENRIDRPAFTNRTVALTDPRLTPFVRRISPATNPADLDYITALLAEPITTTAQGVFPPTEYGAVVDMRFVNTAGLTVRGVDLQATYAADLAGGRLSLGLNASRLLDYQQAVTPAADFVELLGQPGVPARFRARATADWSRDAFAFGVAVNRLSGFEDALGSKISGQTTLDLQVRWTGPAGTRWEGAGVLVGLRNAFDQKPPFYDNPSGFGFDPATADVIGRFLSIQLTKSW</sequence>
<dbReference type="Gene3D" id="2.40.170.20">
    <property type="entry name" value="TonB-dependent receptor, beta-barrel domain"/>
    <property type="match status" value="1"/>
</dbReference>
<evidence type="ECO:0000259" key="14">
    <source>
        <dbReference type="SMART" id="SM00965"/>
    </source>
</evidence>
<evidence type="ECO:0000256" key="10">
    <source>
        <dbReference type="PROSITE-ProRule" id="PRU01360"/>
    </source>
</evidence>
<comment type="similarity">
    <text evidence="10 11">Belongs to the TonB-dependent receptor family.</text>
</comment>
<dbReference type="InterPro" id="IPR036942">
    <property type="entry name" value="Beta-barrel_TonB_sf"/>
</dbReference>
<dbReference type="SMART" id="SM00965">
    <property type="entry name" value="STN"/>
    <property type="match status" value="1"/>
</dbReference>
<dbReference type="InterPro" id="IPR000531">
    <property type="entry name" value="Beta-barrel_TonB"/>
</dbReference>
<evidence type="ECO:0000256" key="12">
    <source>
        <dbReference type="SAM" id="MobiDB-lite"/>
    </source>
</evidence>
<dbReference type="InterPro" id="IPR012910">
    <property type="entry name" value="Plug_dom"/>
</dbReference>
<feature type="signal peptide" evidence="13">
    <location>
        <begin position="1"/>
        <end position="18"/>
    </location>
</feature>
<dbReference type="InterPro" id="IPR011662">
    <property type="entry name" value="Secretin/TonB_short_N"/>
</dbReference>
<evidence type="ECO:0000256" key="5">
    <source>
        <dbReference type="ARBA" id="ARBA00022692"/>
    </source>
</evidence>
<dbReference type="Proteomes" id="UP000249524">
    <property type="component" value="Unassembled WGS sequence"/>
</dbReference>
<dbReference type="EMBL" id="QFYS01000003">
    <property type="protein sequence ID" value="RAK66384.1"/>
    <property type="molecule type" value="Genomic_DNA"/>
</dbReference>
<dbReference type="Gene3D" id="3.55.50.30">
    <property type="match status" value="1"/>
</dbReference>
<evidence type="ECO:0000256" key="4">
    <source>
        <dbReference type="ARBA" id="ARBA00022496"/>
    </source>
</evidence>
<name>A0A328BKC5_9CAUL</name>
<dbReference type="Pfam" id="PF07660">
    <property type="entry name" value="STN"/>
    <property type="match status" value="1"/>
</dbReference>
<dbReference type="PROSITE" id="PS52016">
    <property type="entry name" value="TONB_DEPENDENT_REC_3"/>
    <property type="match status" value="1"/>
</dbReference>
<feature type="domain" description="Secretin/TonB short N-terminal" evidence="14">
    <location>
        <begin position="44"/>
        <end position="95"/>
    </location>
</feature>
<dbReference type="InterPro" id="IPR039426">
    <property type="entry name" value="TonB-dep_rcpt-like"/>
</dbReference>
<proteinExistence type="inferred from homology"/>
<evidence type="ECO:0000256" key="1">
    <source>
        <dbReference type="ARBA" id="ARBA00004571"/>
    </source>
</evidence>
<evidence type="ECO:0000256" key="9">
    <source>
        <dbReference type="ARBA" id="ARBA00023237"/>
    </source>
</evidence>
<evidence type="ECO:0000313" key="16">
    <source>
        <dbReference type="Proteomes" id="UP000249524"/>
    </source>
</evidence>
<feature type="compositionally biased region" description="Low complexity" evidence="12">
    <location>
        <begin position="123"/>
        <end position="134"/>
    </location>
</feature>
<evidence type="ECO:0000256" key="8">
    <source>
        <dbReference type="ARBA" id="ARBA00023136"/>
    </source>
</evidence>
<evidence type="ECO:0000256" key="3">
    <source>
        <dbReference type="ARBA" id="ARBA00022452"/>
    </source>
</evidence>
<keyword evidence="15" id="KW-0675">Receptor</keyword>
<gene>
    <name evidence="15" type="ORF">DJ019_09055</name>
</gene>
<dbReference type="GO" id="GO:0006826">
    <property type="term" value="P:iron ion transport"/>
    <property type="evidence" value="ECO:0007669"/>
    <property type="project" value="UniProtKB-KW"/>
</dbReference>
<keyword evidence="3 10" id="KW-1134">Transmembrane beta strand</keyword>
<dbReference type="GO" id="GO:0009279">
    <property type="term" value="C:cell outer membrane"/>
    <property type="evidence" value="ECO:0007669"/>
    <property type="project" value="UniProtKB-SubCell"/>
</dbReference>
<dbReference type="SUPFAM" id="SSF56935">
    <property type="entry name" value="Porins"/>
    <property type="match status" value="1"/>
</dbReference>